<organism evidence="3 4">
    <name type="scientific">Cadophora malorum</name>
    <dbReference type="NCBI Taxonomy" id="108018"/>
    <lineage>
        <taxon>Eukaryota</taxon>
        <taxon>Fungi</taxon>
        <taxon>Dikarya</taxon>
        <taxon>Ascomycota</taxon>
        <taxon>Pezizomycotina</taxon>
        <taxon>Leotiomycetes</taxon>
        <taxon>Helotiales</taxon>
        <taxon>Ploettnerulaceae</taxon>
        <taxon>Cadophora</taxon>
    </lineage>
</organism>
<protein>
    <submittedName>
        <fullName evidence="3">Uncharacterized protein</fullName>
    </submittedName>
</protein>
<reference evidence="3" key="1">
    <citation type="submission" date="2021-02" db="EMBL/GenBank/DDBJ databases">
        <title>Genome sequence Cadophora malorum strain M34.</title>
        <authorList>
            <person name="Stefanovic E."/>
            <person name="Vu D."/>
            <person name="Scully C."/>
            <person name="Dijksterhuis J."/>
            <person name="Roader J."/>
            <person name="Houbraken J."/>
        </authorList>
    </citation>
    <scope>NUCLEOTIDE SEQUENCE</scope>
    <source>
        <strain evidence="3">M34</strain>
    </source>
</reference>
<feature type="coiled-coil region" evidence="1">
    <location>
        <begin position="541"/>
        <end position="571"/>
    </location>
</feature>
<feature type="region of interest" description="Disordered" evidence="2">
    <location>
        <begin position="217"/>
        <end position="242"/>
    </location>
</feature>
<dbReference type="OrthoDB" id="3431248at2759"/>
<gene>
    <name evidence="3" type="ORF">IFR04_008829</name>
</gene>
<keyword evidence="4" id="KW-1185">Reference proteome</keyword>
<dbReference type="Proteomes" id="UP000664132">
    <property type="component" value="Unassembled WGS sequence"/>
</dbReference>
<comment type="caution">
    <text evidence="3">The sequence shown here is derived from an EMBL/GenBank/DDBJ whole genome shotgun (WGS) entry which is preliminary data.</text>
</comment>
<sequence>MEMARVSVDQMSDPFTDHISNGYLDPSPQDELALQPRPNLEQPAMCFNAPKSYTPNPFIEDLDRQFPRIAISPSMLYAYSLIQAKDTVQNDPLHSALYAYPSRSFDDQRRLQLELVSRRHSIQSQVSSPYLDIANLTRLPRCTTFFWDPVDEQPRVNIPFVPYDPFKPTPSNVSFKEHLRQFPPIIGTNHYKGDMVWSNFGYIKIRGRWVDPDSEGDVADAYNASESGDDEAPHLPDLHKSLDRGPRIMNLEEQDEFYNQYTEAVSDEQDGEGDPRLYRITPATFARWAVGCGTGERYEEMPFIPGPKLPSPDPQYQAGIPFQARPQLQYDMETGSVLSGLYENDPHPQVLHTPQGVNVVRPPAVFSYSYPQTAIELDLQAFNNGRTYNPQSSITSTPEIFNSENGILNIAPQLGDFQTGEEIYEGTRHKISILRTELENDTAQLFRKADAAKATAEQRIHLGREVFFLQDRLSSLPPHEDISTPPPSTPTPPTDTFADNQFDGSYSPRSPPKPRLRRRTQYQRYLREEIEREETALNKTKQFQKRIYEEHQEILEEMRELQIKKEQLLGALGVSSVSDLPGLVPKRETSGRDLRAQFGLS</sequence>
<keyword evidence="1" id="KW-0175">Coiled coil</keyword>
<accession>A0A8H7TAI8</accession>
<name>A0A8H7TAI8_9HELO</name>
<feature type="region of interest" description="Disordered" evidence="2">
    <location>
        <begin position="1"/>
        <end position="34"/>
    </location>
</feature>
<evidence type="ECO:0000313" key="3">
    <source>
        <dbReference type="EMBL" id="KAG4418009.1"/>
    </source>
</evidence>
<evidence type="ECO:0000256" key="1">
    <source>
        <dbReference type="SAM" id="Coils"/>
    </source>
</evidence>
<dbReference type="EMBL" id="JAFJYH010000139">
    <property type="protein sequence ID" value="KAG4418009.1"/>
    <property type="molecule type" value="Genomic_DNA"/>
</dbReference>
<evidence type="ECO:0000256" key="2">
    <source>
        <dbReference type="SAM" id="MobiDB-lite"/>
    </source>
</evidence>
<evidence type="ECO:0000313" key="4">
    <source>
        <dbReference type="Proteomes" id="UP000664132"/>
    </source>
</evidence>
<feature type="compositionally biased region" description="Pro residues" evidence="2">
    <location>
        <begin position="484"/>
        <end position="493"/>
    </location>
</feature>
<feature type="compositionally biased region" description="Basic and acidic residues" evidence="2">
    <location>
        <begin position="231"/>
        <end position="242"/>
    </location>
</feature>
<feature type="region of interest" description="Disordered" evidence="2">
    <location>
        <begin position="476"/>
        <end position="518"/>
    </location>
</feature>
<dbReference type="AlphaFoldDB" id="A0A8H7TAI8"/>
<proteinExistence type="predicted"/>